<sequence length="43" mass="4922">MRVESKSLSFVRPEPVGKLYFFRHHASEEKGFDKLNPNGAISD</sequence>
<dbReference type="Proteomes" id="UP000576821">
    <property type="component" value="Unassembled WGS sequence"/>
</dbReference>
<protein>
    <submittedName>
        <fullName evidence="1">Uncharacterized protein</fullName>
    </submittedName>
</protein>
<dbReference type="EMBL" id="JAASQR010000004">
    <property type="protein sequence ID" value="NIJ17778.1"/>
    <property type="molecule type" value="Genomic_DNA"/>
</dbReference>
<dbReference type="AlphaFoldDB" id="A0A846M973"/>
<evidence type="ECO:0000313" key="2">
    <source>
        <dbReference type="Proteomes" id="UP000576821"/>
    </source>
</evidence>
<comment type="caution">
    <text evidence="1">The sequence shown here is derived from an EMBL/GenBank/DDBJ whole genome shotgun (WGS) entry which is preliminary data.</text>
</comment>
<name>A0A846M973_9SPHN</name>
<proteinExistence type="predicted"/>
<keyword evidence="2" id="KW-1185">Reference proteome</keyword>
<reference evidence="1 2" key="1">
    <citation type="submission" date="2020-03" db="EMBL/GenBank/DDBJ databases">
        <title>Genomic Encyclopedia of Type Strains, Phase IV (KMG-IV): sequencing the most valuable type-strain genomes for metagenomic binning, comparative biology and taxonomic classification.</title>
        <authorList>
            <person name="Goeker M."/>
        </authorList>
    </citation>
    <scope>NUCLEOTIDE SEQUENCE [LARGE SCALE GENOMIC DNA]</scope>
    <source>
        <strain evidence="1 2">DSM 21299</strain>
    </source>
</reference>
<evidence type="ECO:0000313" key="1">
    <source>
        <dbReference type="EMBL" id="NIJ17778.1"/>
    </source>
</evidence>
<organism evidence="1 2">
    <name type="scientific">Sphingobium vermicomposti</name>
    <dbReference type="NCBI Taxonomy" id="529005"/>
    <lineage>
        <taxon>Bacteria</taxon>
        <taxon>Pseudomonadati</taxon>
        <taxon>Pseudomonadota</taxon>
        <taxon>Alphaproteobacteria</taxon>
        <taxon>Sphingomonadales</taxon>
        <taxon>Sphingomonadaceae</taxon>
        <taxon>Sphingobium</taxon>
    </lineage>
</organism>
<accession>A0A846M973</accession>
<gene>
    <name evidence="1" type="ORF">FHS54_002778</name>
</gene>